<dbReference type="AlphaFoldDB" id="A0A150GQ41"/>
<feature type="compositionally biased region" description="Low complexity" evidence="1">
    <location>
        <begin position="152"/>
        <end position="177"/>
    </location>
</feature>
<reference evidence="3" key="1">
    <citation type="journal article" date="2016" name="Nat. Commun.">
        <title>The Gonium pectorale genome demonstrates co-option of cell cycle regulation during the evolution of multicellularity.</title>
        <authorList>
            <person name="Hanschen E.R."/>
            <person name="Marriage T.N."/>
            <person name="Ferris P.J."/>
            <person name="Hamaji T."/>
            <person name="Toyoda A."/>
            <person name="Fujiyama A."/>
            <person name="Neme R."/>
            <person name="Noguchi H."/>
            <person name="Minakuchi Y."/>
            <person name="Suzuki M."/>
            <person name="Kawai-Toyooka H."/>
            <person name="Smith D.R."/>
            <person name="Sparks H."/>
            <person name="Anderson J."/>
            <person name="Bakaric R."/>
            <person name="Luria V."/>
            <person name="Karger A."/>
            <person name="Kirschner M.W."/>
            <person name="Durand P.M."/>
            <person name="Michod R.E."/>
            <person name="Nozaki H."/>
            <person name="Olson B.J."/>
        </authorList>
    </citation>
    <scope>NUCLEOTIDE SEQUENCE [LARGE SCALE GENOMIC DNA]</scope>
    <source>
        <strain evidence="3">NIES-2863</strain>
    </source>
</reference>
<dbReference type="SUPFAM" id="SSF48371">
    <property type="entry name" value="ARM repeat"/>
    <property type="match status" value="1"/>
</dbReference>
<protein>
    <recommendedName>
        <fullName evidence="4">Nucleotide exchange factor Fes1 domain-containing protein</fullName>
    </recommendedName>
</protein>
<comment type="caution">
    <text evidence="2">The sequence shown here is derived from an EMBL/GenBank/DDBJ whole genome shotgun (WGS) entry which is preliminary data.</text>
</comment>
<dbReference type="InterPro" id="IPR011989">
    <property type="entry name" value="ARM-like"/>
</dbReference>
<feature type="region of interest" description="Disordered" evidence="1">
    <location>
        <begin position="152"/>
        <end position="178"/>
    </location>
</feature>
<evidence type="ECO:0000256" key="1">
    <source>
        <dbReference type="SAM" id="MobiDB-lite"/>
    </source>
</evidence>
<dbReference type="InterPro" id="IPR050693">
    <property type="entry name" value="Hsp70_NEF-Inhibitors"/>
</dbReference>
<gene>
    <name evidence="2" type="ORF">GPECTOR_11g296</name>
</gene>
<feature type="region of interest" description="Disordered" evidence="1">
    <location>
        <begin position="282"/>
        <end position="354"/>
    </location>
</feature>
<dbReference type="GO" id="GO:0000774">
    <property type="term" value="F:adenyl-nucleotide exchange factor activity"/>
    <property type="evidence" value="ECO:0007669"/>
    <property type="project" value="TreeGrafter"/>
</dbReference>
<evidence type="ECO:0000313" key="3">
    <source>
        <dbReference type="Proteomes" id="UP000075714"/>
    </source>
</evidence>
<dbReference type="GO" id="GO:0005783">
    <property type="term" value="C:endoplasmic reticulum"/>
    <property type="evidence" value="ECO:0007669"/>
    <property type="project" value="TreeGrafter"/>
</dbReference>
<dbReference type="OrthoDB" id="10250458at2759"/>
<dbReference type="PANTHER" id="PTHR19316:SF18">
    <property type="entry name" value="HSP70-BINDING PROTEIN 1"/>
    <property type="match status" value="1"/>
</dbReference>
<feature type="compositionally biased region" description="Low complexity" evidence="1">
    <location>
        <begin position="283"/>
        <end position="299"/>
    </location>
</feature>
<evidence type="ECO:0000313" key="2">
    <source>
        <dbReference type="EMBL" id="KXZ51858.1"/>
    </source>
</evidence>
<dbReference type="Gene3D" id="1.25.10.10">
    <property type="entry name" value="Leucine-rich Repeat Variant"/>
    <property type="match status" value="1"/>
</dbReference>
<feature type="compositionally biased region" description="Gly residues" evidence="1">
    <location>
        <begin position="302"/>
        <end position="340"/>
    </location>
</feature>
<evidence type="ECO:0008006" key="4">
    <source>
        <dbReference type="Google" id="ProtNLM"/>
    </source>
</evidence>
<dbReference type="STRING" id="33097.A0A150GQ41"/>
<name>A0A150GQ41_GONPE</name>
<dbReference type="PANTHER" id="PTHR19316">
    <property type="entry name" value="PROTEIN FOLDING REGULATOR"/>
    <property type="match status" value="1"/>
</dbReference>
<organism evidence="2 3">
    <name type="scientific">Gonium pectorale</name>
    <name type="common">Green alga</name>
    <dbReference type="NCBI Taxonomy" id="33097"/>
    <lineage>
        <taxon>Eukaryota</taxon>
        <taxon>Viridiplantae</taxon>
        <taxon>Chlorophyta</taxon>
        <taxon>core chlorophytes</taxon>
        <taxon>Chlorophyceae</taxon>
        <taxon>CS clade</taxon>
        <taxon>Chlamydomonadales</taxon>
        <taxon>Volvocaceae</taxon>
        <taxon>Gonium</taxon>
    </lineage>
</organism>
<proteinExistence type="predicted"/>
<dbReference type="InterPro" id="IPR016024">
    <property type="entry name" value="ARM-type_fold"/>
</dbReference>
<accession>A0A150GQ41</accession>
<dbReference type="Proteomes" id="UP000075714">
    <property type="component" value="Unassembled WGS sequence"/>
</dbReference>
<keyword evidence="3" id="KW-1185">Reference proteome</keyword>
<dbReference type="EMBL" id="LSYV01000012">
    <property type="protein sequence ID" value="KXZ51858.1"/>
    <property type="molecule type" value="Genomic_DNA"/>
</dbReference>
<sequence length="354" mass="35095">MRDLHKIGGLPVLLELLDSPHPSLRWRAAEVVATCVANNPPVQQWFLEGGVLPRLLALAEPEQPPTVRAKAVLALSGLVRHFAPGLQALRDAGGIRSLVSAASSSDRRLARRAMTTLSYALGQRRADCAVAADAGALPPLLAALGLSPAPSSSSMAAETTLGEAGAAPEADAAAAAAAEEDGQLASEFRQAALGVLLQLAGHPDTWAAVRDAPRLVDRLAALQANHGSLPAEDREAREEEASALAALAAALAAAAPPALRPDEVDHVSAADFEAAGPGVSGFAVHQQQQQPVAATAARRGAGDAGAGAGDQGAAGGVTAPGGQVGAEGQGQGGGQGGAAGGAVAAPPLLLGPPS</sequence>